<keyword evidence="2" id="KW-1003">Cell membrane</keyword>
<keyword evidence="3 6" id="KW-0812">Transmembrane</keyword>
<evidence type="ECO:0000256" key="5">
    <source>
        <dbReference type="ARBA" id="ARBA00023136"/>
    </source>
</evidence>
<keyword evidence="5 6" id="KW-0472">Membrane</keyword>
<dbReference type="InterPro" id="IPR017039">
    <property type="entry name" value="Virul_fac_BrkB"/>
</dbReference>
<dbReference type="eggNOG" id="COG1295">
    <property type="taxonomic scope" value="Bacteria"/>
</dbReference>
<sequence length="269" mass="31375">MICKKLLTNRSFLRYILYSLCDAVERDYPFYAASIAYYTLVSIIPLFIFLFFLGMTVFQIDFESLIPKEFFNSPLKPIFLQIEQVMNKSGLISGTAAIVMLWFSRGIFLSLEKSFCEILEVENLAGFFYRNLAVILAIFLLWIFMFVFYLAKYLIAALLPQIPILSILSSLLVPILLFAILISMYYFLLPIKIRFNFIFKISTFVFLLLTVFEKIFIWFIFNVSKVSILYSSFAAIIIFLLWIYYSAIVILIGVGIVRAKLIMEEELKR</sequence>
<reference evidence="7 8" key="1">
    <citation type="journal article" date="2011" name="Stand. Genomic Sci.">
        <title>Complete genome sequence of the thermophilic sulfur-reducer Desulfurobacterium thermolithotrophum type strain (BSA(T)) from a deep-sea hydrothermal vent.</title>
        <authorList>
            <person name="Goker M."/>
            <person name="Daligault H."/>
            <person name="Mwirichia R."/>
            <person name="Lapidus A."/>
            <person name="Lucas S."/>
            <person name="Deshpande S."/>
            <person name="Pagani I."/>
            <person name="Tapia R."/>
            <person name="Cheng J.F."/>
            <person name="Goodwin L."/>
            <person name="Pitluck S."/>
            <person name="Liolios K."/>
            <person name="Ivanova N."/>
            <person name="Mavromatis K."/>
            <person name="Mikhailova N."/>
            <person name="Pati A."/>
            <person name="Chen A."/>
            <person name="Palaniappan K."/>
            <person name="Han C."/>
            <person name="Land M."/>
            <person name="Hauser L."/>
            <person name="Pan C."/>
            <person name="Brambilla E.M."/>
            <person name="Rohde M."/>
            <person name="Spring S."/>
            <person name="Sikorski J."/>
            <person name="Wirth R."/>
            <person name="Detter J.C."/>
            <person name="Woyke T."/>
            <person name="Bristow J."/>
            <person name="Eisen J.A."/>
            <person name="Markowitz V."/>
            <person name="Hugenholtz P."/>
            <person name="Kyrpides N.C."/>
            <person name="Klenk H.P."/>
        </authorList>
    </citation>
    <scope>NUCLEOTIDE SEQUENCE [LARGE SCALE GENOMIC DNA]</scope>
    <source>
        <strain evidence="8">DSM 11699 / BSA</strain>
    </source>
</reference>
<dbReference type="KEGG" id="dte:Dester_1270"/>
<keyword evidence="8" id="KW-1185">Reference proteome</keyword>
<accession>F0S127</accession>
<proteinExistence type="predicted"/>
<dbReference type="InParanoid" id="F0S127"/>
<evidence type="ECO:0000313" key="8">
    <source>
        <dbReference type="Proteomes" id="UP000007102"/>
    </source>
</evidence>
<evidence type="ECO:0000313" key="7">
    <source>
        <dbReference type="EMBL" id="ADY73905.1"/>
    </source>
</evidence>
<dbReference type="AlphaFoldDB" id="F0S127"/>
<feature type="transmembrane region" description="Helical" evidence="6">
    <location>
        <begin position="201"/>
        <end position="221"/>
    </location>
</feature>
<evidence type="ECO:0000256" key="3">
    <source>
        <dbReference type="ARBA" id="ARBA00022692"/>
    </source>
</evidence>
<evidence type="ECO:0000256" key="2">
    <source>
        <dbReference type="ARBA" id="ARBA00022475"/>
    </source>
</evidence>
<dbReference type="STRING" id="868864.Dester_1270"/>
<dbReference type="PANTHER" id="PTHR30213:SF0">
    <property type="entry name" value="UPF0761 MEMBRANE PROTEIN YIHY"/>
    <property type="match status" value="1"/>
</dbReference>
<dbReference type="PANTHER" id="PTHR30213">
    <property type="entry name" value="INNER MEMBRANE PROTEIN YHJD"/>
    <property type="match status" value="1"/>
</dbReference>
<reference evidence="8" key="2">
    <citation type="submission" date="2011-02" db="EMBL/GenBank/DDBJ databases">
        <title>The complete genome of Desulfurobacterium thermolithotrophum DSM 11699.</title>
        <authorList>
            <consortium name="US DOE Joint Genome Institute (JGI-PGF)"/>
            <person name="Lucas S."/>
            <person name="Copeland A."/>
            <person name="Lapidus A."/>
            <person name="Bruce D."/>
            <person name="Goodwin L."/>
            <person name="Pitluck S."/>
            <person name="Kyrpides N."/>
            <person name="Mavromatis K."/>
            <person name="Pagani I."/>
            <person name="Ivanova N."/>
            <person name="Mikhailova N."/>
            <person name="Daligault H."/>
            <person name="Detter J.C."/>
            <person name="Tapia R."/>
            <person name="Han C."/>
            <person name="Land M."/>
            <person name="Hauser L."/>
            <person name="Markowitz V."/>
            <person name="Cheng J.-F."/>
            <person name="Hugenholtz P."/>
            <person name="Woyke T."/>
            <person name="Wu D."/>
            <person name="Spring S."/>
            <person name="Brambilla E."/>
            <person name="Klenk H.-P."/>
            <person name="Eisen J.A."/>
        </authorList>
    </citation>
    <scope>NUCLEOTIDE SEQUENCE [LARGE SCALE GENOMIC DNA]</scope>
    <source>
        <strain evidence="8">DSM 11699 / BSA</strain>
    </source>
</reference>
<feature type="transmembrane region" description="Helical" evidence="6">
    <location>
        <begin position="90"/>
        <end position="111"/>
    </location>
</feature>
<dbReference type="Pfam" id="PF03631">
    <property type="entry name" value="Virul_fac_BrkB"/>
    <property type="match status" value="1"/>
</dbReference>
<comment type="subcellular location">
    <subcellularLocation>
        <location evidence="1">Cell membrane</location>
        <topology evidence="1">Multi-pass membrane protein</topology>
    </subcellularLocation>
</comment>
<dbReference type="RefSeq" id="WP_013638856.1">
    <property type="nucleotide sequence ID" value="NC_015185.1"/>
</dbReference>
<organism evidence="7 8">
    <name type="scientific">Desulfurobacterium thermolithotrophum (strain DSM 11699 / BSA)</name>
    <dbReference type="NCBI Taxonomy" id="868864"/>
    <lineage>
        <taxon>Bacteria</taxon>
        <taxon>Pseudomonadati</taxon>
        <taxon>Aquificota</taxon>
        <taxon>Aquificia</taxon>
        <taxon>Desulfurobacteriales</taxon>
        <taxon>Desulfurobacteriaceae</taxon>
        <taxon>Desulfurobacterium</taxon>
    </lineage>
</organism>
<dbReference type="OrthoDB" id="9797028at2"/>
<keyword evidence="4 6" id="KW-1133">Transmembrane helix</keyword>
<dbReference type="GO" id="GO:0005886">
    <property type="term" value="C:plasma membrane"/>
    <property type="evidence" value="ECO:0007669"/>
    <property type="project" value="UniProtKB-SubCell"/>
</dbReference>
<dbReference type="PIRSF" id="PIRSF035875">
    <property type="entry name" value="RNase_BN"/>
    <property type="match status" value="1"/>
</dbReference>
<name>F0S127_DESTD</name>
<dbReference type="EMBL" id="CP002543">
    <property type="protein sequence ID" value="ADY73905.1"/>
    <property type="molecule type" value="Genomic_DNA"/>
</dbReference>
<evidence type="ECO:0000256" key="4">
    <source>
        <dbReference type="ARBA" id="ARBA00022989"/>
    </source>
</evidence>
<dbReference type="HOGENOM" id="CLU_1038003_0_0_0"/>
<feature type="transmembrane region" description="Helical" evidence="6">
    <location>
        <begin position="233"/>
        <end position="259"/>
    </location>
</feature>
<feature type="transmembrane region" description="Helical" evidence="6">
    <location>
        <begin position="132"/>
        <end position="151"/>
    </location>
</feature>
<dbReference type="Proteomes" id="UP000007102">
    <property type="component" value="Chromosome"/>
</dbReference>
<feature type="transmembrane region" description="Helical" evidence="6">
    <location>
        <begin position="163"/>
        <end position="189"/>
    </location>
</feature>
<gene>
    <name evidence="7" type="ordered locus">Dester_1270</name>
</gene>
<feature type="transmembrane region" description="Helical" evidence="6">
    <location>
        <begin position="35"/>
        <end position="60"/>
    </location>
</feature>
<protein>
    <submittedName>
        <fullName evidence="7">Ribonuclease BN</fullName>
    </submittedName>
</protein>
<evidence type="ECO:0000256" key="6">
    <source>
        <dbReference type="SAM" id="Phobius"/>
    </source>
</evidence>
<evidence type="ECO:0000256" key="1">
    <source>
        <dbReference type="ARBA" id="ARBA00004651"/>
    </source>
</evidence>